<feature type="coiled-coil region" evidence="1">
    <location>
        <begin position="32"/>
        <end position="59"/>
    </location>
</feature>
<organism evidence="4 5">
    <name type="scientific">Hirundo rustica rustica</name>
    <dbReference type="NCBI Taxonomy" id="333673"/>
    <lineage>
        <taxon>Eukaryota</taxon>
        <taxon>Metazoa</taxon>
        <taxon>Chordata</taxon>
        <taxon>Craniata</taxon>
        <taxon>Vertebrata</taxon>
        <taxon>Euteleostomi</taxon>
        <taxon>Archelosauria</taxon>
        <taxon>Archosauria</taxon>
        <taxon>Dinosauria</taxon>
        <taxon>Saurischia</taxon>
        <taxon>Theropoda</taxon>
        <taxon>Coelurosauria</taxon>
        <taxon>Aves</taxon>
        <taxon>Neognathae</taxon>
        <taxon>Neoaves</taxon>
        <taxon>Telluraves</taxon>
        <taxon>Australaves</taxon>
        <taxon>Passeriformes</taxon>
        <taxon>Sylvioidea</taxon>
        <taxon>Hirundinidae</taxon>
        <taxon>Hirundo</taxon>
    </lineage>
</organism>
<feature type="coiled-coil region" evidence="1">
    <location>
        <begin position="118"/>
        <end position="182"/>
    </location>
</feature>
<reference evidence="4 5" key="1">
    <citation type="submission" date="2018-07" db="EMBL/GenBank/DDBJ databases">
        <title>A high quality draft genome assembly of the barn swallow (H. rustica rustica).</title>
        <authorList>
            <person name="Formenti G."/>
            <person name="Chiara M."/>
            <person name="Poveda L."/>
            <person name="Francoijs K.-J."/>
            <person name="Bonisoli-Alquati A."/>
            <person name="Canova L."/>
            <person name="Gianfranceschi L."/>
            <person name="Horner D.S."/>
            <person name="Saino N."/>
        </authorList>
    </citation>
    <scope>NUCLEOTIDE SEQUENCE [LARGE SCALE GENOMIC DNA]</scope>
    <source>
        <strain evidence="4">Chelidonia</strain>
        <tissue evidence="4">Blood</tissue>
    </source>
</reference>
<keyword evidence="5" id="KW-1185">Reference proteome</keyword>
<dbReference type="OrthoDB" id="5981048at2759"/>
<sequence length="1062" mass="121072">MRKLLQAVLEHLDVQYLSSEEPWPGHLSGPSLADVAAEVKEIKKEMEVYKKHASKLEAVPSPGGTPPPDSPSLLPQTAVLGTALTAQTRMAEDMKKFQESRDEDMSLSQDLRVEIDRIKAAQTRMAQKVKELAALMKKLEEDIKKLREDTASWKEETSKEMSQQIEAVLQETKSELQKMEEQQEMRNTMLEQLVTETANKLNEQLGEIGEISGSKEEEQEDEQEKAKAECLKCTFDINELLGDLLQRCEKLQEQVESLESRHMAMGKLKRIMRNWGQDQERLHHVEATVVQIQGDCEKLSFASGRLQKDSQQKQKAIEMLFQSLEKLQKEKADEQDMLAAMDLKADRAALGSKVNCSQFEANMERIDERMQDLQSQISDQEQHWNTVQQQFSDAMEEKLSRKDLKAFQNLVEEMWKGIEEFKNETKECESAAGTKKQLPVPFTCLSCDRMLTMHVPGQYPETLPYLQPLPPSKEPAHSQRKPVHGSVSRVSQNSGDHQSSSFTLPPIQGSAGTRIVPLPSKAGMLKPRGTQLLNSSGHISRRRNDQLLPVMRTKDEPAMRKLLQAVLEHLDVQYLSSEEPWPGHLSGPSLADLATDMEQMKKEMELYKKILNKEIGGIKAEISHMSEDMKKFQEEQTSALSKQLQEIEKLKSAHRHLAENMKKIQESRDEMKKMEEDIKKLREDATKWKEESRKEMSQQIEAVLQRTKSELQKMEEQYKKMHGILEELIYETANQLNEQDQELSQHMEAKFLQIQKDYEKLNFASKSLQKDSQQKQKVIEMLFQSLEKLQKEKADEQDMLAAMDLKADRAALGSKVDCSQFEDSMEQVDERMQELQSQISDLKQHWNTVQQQFSDAMEEKLDRQELKAFRRRLDDSWIRNIENLEKRLLGDTGAGIKKQLPVPFTCLSCDRMLTMHVPGQYPETLPYLQPLPPSKEPAHSQRKPVHGSVSRVSQSSGDHQSSSTMPHINASPHTSAELQALLTVSIKSRVTQLLDSSGPISRGHDDQHPVVTQDESDTAAPPGINSPHPGLSAQCSICHTFSEVRQVCDSGHRKHDFRVALS</sequence>
<feature type="domain" description="DUF4795" evidence="3">
    <location>
        <begin position="737"/>
        <end position="936"/>
    </location>
</feature>
<dbReference type="PANTHER" id="PTHR46766:SF1">
    <property type="entry name" value="GLUTAMINE-RICH PROTEIN 2"/>
    <property type="match status" value="1"/>
</dbReference>
<feature type="compositionally biased region" description="Polar residues" evidence="2">
    <location>
        <begin position="488"/>
        <end position="503"/>
    </location>
</feature>
<dbReference type="AlphaFoldDB" id="A0A3M0KHX9"/>
<feature type="region of interest" description="Disordered" evidence="2">
    <location>
        <begin position="464"/>
        <end position="514"/>
    </location>
</feature>
<dbReference type="EMBL" id="QRBI01000111">
    <property type="protein sequence ID" value="RMC10864.1"/>
    <property type="molecule type" value="Genomic_DNA"/>
</dbReference>
<accession>A0A3M0KHX9</accession>
<evidence type="ECO:0000313" key="4">
    <source>
        <dbReference type="EMBL" id="RMC10864.1"/>
    </source>
</evidence>
<protein>
    <recommendedName>
        <fullName evidence="3">DUF4795 domain-containing protein</fullName>
    </recommendedName>
</protein>
<name>A0A3M0KHX9_HIRRU</name>
<evidence type="ECO:0000256" key="2">
    <source>
        <dbReference type="SAM" id="MobiDB-lite"/>
    </source>
</evidence>
<dbReference type="STRING" id="333673.A0A3M0KHX9"/>
<keyword evidence="1" id="KW-0175">Coiled coil</keyword>
<feature type="coiled-coil region" evidence="1">
    <location>
        <begin position="241"/>
        <end position="268"/>
    </location>
</feature>
<evidence type="ECO:0000313" key="5">
    <source>
        <dbReference type="Proteomes" id="UP000269221"/>
    </source>
</evidence>
<proteinExistence type="predicted"/>
<feature type="region of interest" description="Disordered" evidence="2">
    <location>
        <begin position="995"/>
        <end position="1028"/>
    </location>
</feature>
<evidence type="ECO:0000259" key="3">
    <source>
        <dbReference type="Pfam" id="PF16043"/>
    </source>
</evidence>
<dbReference type="Pfam" id="PF16043">
    <property type="entry name" value="DUF4795"/>
    <property type="match status" value="2"/>
</dbReference>
<evidence type="ECO:0000256" key="1">
    <source>
        <dbReference type="SAM" id="Coils"/>
    </source>
</evidence>
<feature type="domain" description="DUF4795" evidence="3">
    <location>
        <begin position="277"/>
        <end position="474"/>
    </location>
</feature>
<comment type="caution">
    <text evidence="4">The sequence shown here is derived from an EMBL/GenBank/DDBJ whole genome shotgun (WGS) entry which is preliminary data.</text>
</comment>
<dbReference type="Proteomes" id="UP000269221">
    <property type="component" value="Unassembled WGS sequence"/>
</dbReference>
<dbReference type="PANTHER" id="PTHR46766">
    <property type="entry name" value="GLUTAMINE-RICH PROTEIN 2"/>
    <property type="match status" value="1"/>
</dbReference>
<feature type="compositionally biased region" description="Low complexity" evidence="2">
    <location>
        <begin position="950"/>
        <end position="963"/>
    </location>
</feature>
<feature type="region of interest" description="Disordered" evidence="2">
    <location>
        <begin position="926"/>
        <end position="970"/>
    </location>
</feature>
<dbReference type="InterPro" id="IPR032013">
    <property type="entry name" value="DUF4795"/>
</dbReference>
<gene>
    <name evidence="4" type="ORF">DUI87_12576</name>
</gene>
<feature type="coiled-coil region" evidence="1">
    <location>
        <begin position="772"/>
        <end position="852"/>
    </location>
</feature>
<feature type="coiled-coil region" evidence="1">
    <location>
        <begin position="590"/>
        <end position="731"/>
    </location>
</feature>
<feature type="coiled-coil region" evidence="1">
    <location>
        <begin position="310"/>
        <end position="383"/>
    </location>
</feature>